<feature type="transmembrane region" description="Helical" evidence="6">
    <location>
        <begin position="49"/>
        <end position="68"/>
    </location>
</feature>
<keyword evidence="3 6" id="KW-0812">Transmembrane</keyword>
<organism evidence="7 8">
    <name type="scientific">Solitalea longa</name>
    <dbReference type="NCBI Taxonomy" id="2079460"/>
    <lineage>
        <taxon>Bacteria</taxon>
        <taxon>Pseudomonadati</taxon>
        <taxon>Bacteroidota</taxon>
        <taxon>Sphingobacteriia</taxon>
        <taxon>Sphingobacteriales</taxon>
        <taxon>Sphingobacteriaceae</taxon>
        <taxon>Solitalea</taxon>
    </lineage>
</organism>
<evidence type="ECO:0000256" key="4">
    <source>
        <dbReference type="ARBA" id="ARBA00022989"/>
    </source>
</evidence>
<dbReference type="GO" id="GO:0015232">
    <property type="term" value="F:heme transmembrane transporter activity"/>
    <property type="evidence" value="ECO:0007669"/>
    <property type="project" value="InterPro"/>
</dbReference>
<proteinExistence type="inferred from homology"/>
<comment type="subcellular location">
    <subcellularLocation>
        <location evidence="1">Membrane</location>
        <topology evidence="1">Multi-pass membrane protein</topology>
    </subcellularLocation>
</comment>
<keyword evidence="8" id="KW-1185">Reference proteome</keyword>
<evidence type="ECO:0000256" key="3">
    <source>
        <dbReference type="ARBA" id="ARBA00022692"/>
    </source>
</evidence>
<dbReference type="Pfam" id="PF03379">
    <property type="entry name" value="CcmB"/>
    <property type="match status" value="1"/>
</dbReference>
<dbReference type="InterPro" id="IPR003544">
    <property type="entry name" value="Cyt_c_biogenesis_CcmB"/>
</dbReference>
<feature type="transmembrane region" description="Helical" evidence="6">
    <location>
        <begin position="196"/>
        <end position="217"/>
    </location>
</feature>
<dbReference type="RefSeq" id="WP_103787951.1">
    <property type="nucleotide sequence ID" value="NZ_PQVF01000003.1"/>
</dbReference>
<feature type="transmembrane region" description="Helical" evidence="6">
    <location>
        <begin position="80"/>
        <end position="113"/>
    </location>
</feature>
<evidence type="ECO:0000256" key="6">
    <source>
        <dbReference type="SAM" id="Phobius"/>
    </source>
</evidence>
<sequence length="219" mass="24437">MTLYSQVRSLIKKELVLEWRSKYAINGILLYIASTVFICYQSFKKVEPVTWNALFWIIMLFAAINAVAKSFMNESKGRQLYYYTLVSPQAIIISKIVYNFLLMIALSVIALFFYNVVFGNTIGDVPLYLVSVLIGSLSFATSFTMISAIASKAGNNATLMAVLSFPVVIPVLMAIIKLSKNAMDGLDRSVSVDEIVLLLGINVIISATSLLLFPYLWRE</sequence>
<protein>
    <submittedName>
        <fullName evidence="7">ABC transporter permease</fullName>
    </submittedName>
</protein>
<accession>A0A2S5A5E9</accession>
<name>A0A2S5A5E9_9SPHI</name>
<evidence type="ECO:0000256" key="5">
    <source>
        <dbReference type="ARBA" id="ARBA00023136"/>
    </source>
</evidence>
<evidence type="ECO:0000256" key="1">
    <source>
        <dbReference type="ARBA" id="ARBA00004141"/>
    </source>
</evidence>
<dbReference type="EMBL" id="PQVF01000003">
    <property type="protein sequence ID" value="POY37820.1"/>
    <property type="molecule type" value="Genomic_DNA"/>
</dbReference>
<feature type="transmembrane region" description="Helical" evidence="6">
    <location>
        <begin position="157"/>
        <end position="176"/>
    </location>
</feature>
<dbReference type="OrthoDB" id="9788444at2"/>
<comment type="caution">
    <text evidence="7">The sequence shown here is derived from an EMBL/GenBank/DDBJ whole genome shotgun (WGS) entry which is preliminary data.</text>
</comment>
<keyword evidence="4 6" id="KW-1133">Transmembrane helix</keyword>
<gene>
    <name evidence="7" type="ORF">C3K47_04615</name>
</gene>
<dbReference type="AlphaFoldDB" id="A0A2S5A5E9"/>
<evidence type="ECO:0000256" key="2">
    <source>
        <dbReference type="ARBA" id="ARBA00010544"/>
    </source>
</evidence>
<keyword evidence="5 6" id="KW-0472">Membrane</keyword>
<evidence type="ECO:0000313" key="8">
    <source>
        <dbReference type="Proteomes" id="UP000236893"/>
    </source>
</evidence>
<reference evidence="7 8" key="1">
    <citation type="submission" date="2018-01" db="EMBL/GenBank/DDBJ databases">
        <authorList>
            <person name="Gaut B.S."/>
            <person name="Morton B.R."/>
            <person name="Clegg M.T."/>
            <person name="Duvall M.R."/>
        </authorList>
    </citation>
    <scope>NUCLEOTIDE SEQUENCE [LARGE SCALE GENOMIC DNA]</scope>
    <source>
        <strain evidence="7 8">HR-AV</strain>
    </source>
</reference>
<dbReference type="Proteomes" id="UP000236893">
    <property type="component" value="Unassembled WGS sequence"/>
</dbReference>
<feature type="transmembrane region" description="Helical" evidence="6">
    <location>
        <begin position="125"/>
        <end position="150"/>
    </location>
</feature>
<dbReference type="GO" id="GO:0017004">
    <property type="term" value="P:cytochrome complex assembly"/>
    <property type="evidence" value="ECO:0007669"/>
    <property type="project" value="InterPro"/>
</dbReference>
<feature type="transmembrane region" description="Helical" evidence="6">
    <location>
        <begin position="23"/>
        <end position="43"/>
    </location>
</feature>
<dbReference type="GO" id="GO:0016020">
    <property type="term" value="C:membrane"/>
    <property type="evidence" value="ECO:0007669"/>
    <property type="project" value="UniProtKB-SubCell"/>
</dbReference>
<evidence type="ECO:0000313" key="7">
    <source>
        <dbReference type="EMBL" id="POY37820.1"/>
    </source>
</evidence>
<comment type="similarity">
    <text evidence="2">Belongs to the CcmB/CycW/HelB family.</text>
</comment>